<dbReference type="AlphaFoldDB" id="A0A8W8MSK3"/>
<reference evidence="1" key="1">
    <citation type="submission" date="2022-08" db="UniProtKB">
        <authorList>
            <consortium name="EnsemblMetazoa"/>
        </authorList>
    </citation>
    <scope>IDENTIFICATION</scope>
    <source>
        <strain evidence="1">05x7-T-G4-1.051#20</strain>
    </source>
</reference>
<keyword evidence="2" id="KW-1185">Reference proteome</keyword>
<name>A0A8W8MSK3_MAGGI</name>
<evidence type="ECO:0000313" key="2">
    <source>
        <dbReference type="Proteomes" id="UP000005408"/>
    </source>
</evidence>
<dbReference type="EnsemblMetazoa" id="G34891.1">
    <property type="protein sequence ID" value="G34891.1:cds"/>
    <property type="gene ID" value="G34891"/>
</dbReference>
<protein>
    <submittedName>
        <fullName evidence="1">Uncharacterized protein</fullName>
    </submittedName>
</protein>
<organism evidence="1 2">
    <name type="scientific">Magallana gigas</name>
    <name type="common">Pacific oyster</name>
    <name type="synonym">Crassostrea gigas</name>
    <dbReference type="NCBI Taxonomy" id="29159"/>
    <lineage>
        <taxon>Eukaryota</taxon>
        <taxon>Metazoa</taxon>
        <taxon>Spiralia</taxon>
        <taxon>Lophotrochozoa</taxon>
        <taxon>Mollusca</taxon>
        <taxon>Bivalvia</taxon>
        <taxon>Autobranchia</taxon>
        <taxon>Pteriomorphia</taxon>
        <taxon>Ostreida</taxon>
        <taxon>Ostreoidea</taxon>
        <taxon>Ostreidae</taxon>
        <taxon>Magallana</taxon>
    </lineage>
</organism>
<evidence type="ECO:0000313" key="1">
    <source>
        <dbReference type="EnsemblMetazoa" id="G34891.1:cds"/>
    </source>
</evidence>
<proteinExistence type="predicted"/>
<sequence length="113" mass="12938">MTKSCLFRGFSGDAPARQFESEHQSGEERVEIFIGGYYGKTFPKNHPIFKSKKSELETELRARGYDVLNKDKSQLQEKLTSSLRRIQKPPALLTTTDEISDLVSQYTFLRDSS</sequence>
<accession>A0A8W8MSK3</accession>
<dbReference type="Proteomes" id="UP000005408">
    <property type="component" value="Unassembled WGS sequence"/>
</dbReference>